<accession>A0A3P1S3U8</accession>
<comment type="caution">
    <text evidence="1">The sequence shown here is derived from an EMBL/GenBank/DDBJ whole genome shotgun (WGS) entry which is preliminary data.</text>
</comment>
<evidence type="ECO:0000313" key="1">
    <source>
        <dbReference type="EMBL" id="RRC91843.1"/>
    </source>
</evidence>
<dbReference type="EMBL" id="RQZI01000007">
    <property type="protein sequence ID" value="RRC91843.1"/>
    <property type="molecule type" value="Genomic_DNA"/>
</dbReference>
<protein>
    <submittedName>
        <fullName evidence="1">Uncharacterized protein</fullName>
    </submittedName>
</protein>
<proteinExistence type="predicted"/>
<dbReference type="AlphaFoldDB" id="A0A3P1S3U8"/>
<gene>
    <name evidence="1" type="ORF">EII39_07625</name>
</gene>
<name>A0A3P1S3U8_STRSA</name>
<dbReference type="Proteomes" id="UP000277597">
    <property type="component" value="Unassembled WGS sequence"/>
</dbReference>
<reference evidence="1 2" key="1">
    <citation type="submission" date="2018-11" db="EMBL/GenBank/DDBJ databases">
        <title>Genomes From Bacteria Associated with the Canine Oral Cavity: a Test Case for Automated Genome-Based Taxonomic Assignment.</title>
        <authorList>
            <person name="Coil D.A."/>
            <person name="Jospin G."/>
            <person name="Darling A.E."/>
            <person name="Wallis C."/>
            <person name="Davis I.J."/>
            <person name="Harris S."/>
            <person name="Eisen J.A."/>
            <person name="Holcombe L.J."/>
            <person name="O'Flynn C."/>
        </authorList>
    </citation>
    <scope>NUCLEOTIDE SEQUENCE [LARGE SCALE GENOMIC DNA]</scope>
    <source>
        <strain evidence="1 2">OH953</strain>
    </source>
</reference>
<organism evidence="1 2">
    <name type="scientific">Streptococcus sanguinis</name>
    <dbReference type="NCBI Taxonomy" id="1305"/>
    <lineage>
        <taxon>Bacteria</taxon>
        <taxon>Bacillati</taxon>
        <taxon>Bacillota</taxon>
        <taxon>Bacilli</taxon>
        <taxon>Lactobacillales</taxon>
        <taxon>Streptococcaceae</taxon>
        <taxon>Streptococcus</taxon>
    </lineage>
</organism>
<sequence length="35" mass="4170">MGGFFVCQEISEWLEKRSYFSKSFYLTDVTKDITI</sequence>
<evidence type="ECO:0000313" key="2">
    <source>
        <dbReference type="Proteomes" id="UP000277597"/>
    </source>
</evidence>